<feature type="transmembrane region" description="Helical" evidence="9">
    <location>
        <begin position="29"/>
        <end position="45"/>
    </location>
</feature>
<evidence type="ECO:0000256" key="6">
    <source>
        <dbReference type="ARBA" id="ARBA00022989"/>
    </source>
</evidence>
<evidence type="ECO:0000256" key="2">
    <source>
        <dbReference type="ARBA" id="ARBA00006236"/>
    </source>
</evidence>
<dbReference type="SUPFAM" id="SSF103473">
    <property type="entry name" value="MFS general substrate transporter"/>
    <property type="match status" value="1"/>
</dbReference>
<evidence type="ECO:0000256" key="9">
    <source>
        <dbReference type="SAM" id="Phobius"/>
    </source>
</evidence>
<dbReference type="InterPro" id="IPR020846">
    <property type="entry name" value="MFS_dom"/>
</dbReference>
<dbReference type="InterPro" id="IPR005829">
    <property type="entry name" value="Sugar_transporter_CS"/>
</dbReference>
<dbReference type="InterPro" id="IPR011701">
    <property type="entry name" value="MFS"/>
</dbReference>
<protein>
    <submittedName>
        <fullName evidence="11">Bcr/CflA family efflux MFS transporter</fullName>
    </submittedName>
</protein>
<dbReference type="PROSITE" id="PS00216">
    <property type="entry name" value="SUGAR_TRANSPORT_1"/>
    <property type="match status" value="1"/>
</dbReference>
<dbReference type="OrthoDB" id="9814303at2"/>
<gene>
    <name evidence="11" type="ORF">E1269_03780</name>
</gene>
<dbReference type="InterPro" id="IPR004812">
    <property type="entry name" value="Efflux_drug-R_Bcr/CmlA"/>
</dbReference>
<feature type="transmembrane region" description="Helical" evidence="9">
    <location>
        <begin position="299"/>
        <end position="320"/>
    </location>
</feature>
<name>A0A4R5DT28_9ACTN</name>
<comment type="similarity">
    <text evidence="2">Belongs to the major facilitator superfamily. Bcr/CmlA family.</text>
</comment>
<evidence type="ECO:0000313" key="12">
    <source>
        <dbReference type="Proteomes" id="UP000294739"/>
    </source>
</evidence>
<dbReference type="PANTHER" id="PTHR43124:SF3">
    <property type="entry name" value="CHLORAMPHENICOL EFFLUX PUMP RV0191"/>
    <property type="match status" value="1"/>
</dbReference>
<keyword evidence="4" id="KW-1003">Cell membrane</keyword>
<sequence length="429" mass="45057">MSTDAGQHGPLDTEPLEGRTGPRGAGMRWRVAVALLLTWLGPFTVDAYSPSLPTLVAEFGVSRSTIQLTLTAVLLGMAAGQLLAGPLSDVVGRRRPVLFALLGYVAASLLCMVAWHIWVLIGARLLQGACAATGLVIARAIGRDSYDGRPLARFYSHLLTATAIAPMIGPVLGAYLMEVFSWRAIFAMIALLGLAIFGCVALRLPETLPERPVRRSWLDPLRAYRSVLARPHLPTIALMKAAVSGAMMSYLAGASFILQETYGLTAQEYGVVFAVSMVGLIAGNQLNATLVRWLHPATILGSALAGTLLTGIGLAVAFTAGADRLWVAFTLFVLLLACYGCAAPNVLWLGMATARRDSGTTAAVLGVSQHLAGAVCAPITGAFGAVALPMAYTVIVCTALCLVVYVAIRRHLYEVGVSSGSAPRDTTPG</sequence>
<evidence type="ECO:0000259" key="10">
    <source>
        <dbReference type="PROSITE" id="PS50850"/>
    </source>
</evidence>
<accession>A0A4R5DT28</accession>
<dbReference type="InterPro" id="IPR050189">
    <property type="entry name" value="MFS_Efflux_Transporters"/>
</dbReference>
<dbReference type="Pfam" id="PF07690">
    <property type="entry name" value="MFS_1"/>
    <property type="match status" value="1"/>
</dbReference>
<feature type="transmembrane region" description="Helical" evidence="9">
    <location>
        <begin position="390"/>
        <end position="408"/>
    </location>
</feature>
<dbReference type="EMBL" id="SMKZ01000003">
    <property type="protein sequence ID" value="TDE14285.1"/>
    <property type="molecule type" value="Genomic_DNA"/>
</dbReference>
<feature type="transmembrane region" description="Helical" evidence="9">
    <location>
        <begin position="182"/>
        <end position="204"/>
    </location>
</feature>
<comment type="caution">
    <text evidence="11">The sequence shown here is derived from an EMBL/GenBank/DDBJ whole genome shotgun (WGS) entry which is preliminary data.</text>
</comment>
<dbReference type="RefSeq" id="WP_131891414.1">
    <property type="nucleotide sequence ID" value="NZ_SMKZ01000003.1"/>
</dbReference>
<dbReference type="CDD" id="cd17320">
    <property type="entry name" value="MFS_MdfA_MDR_like"/>
    <property type="match status" value="1"/>
</dbReference>
<dbReference type="PROSITE" id="PS50850">
    <property type="entry name" value="MFS"/>
    <property type="match status" value="1"/>
</dbReference>
<keyword evidence="3" id="KW-0813">Transport</keyword>
<dbReference type="InParanoid" id="A0A4R5DT28"/>
<feature type="transmembrane region" description="Helical" evidence="9">
    <location>
        <begin position="237"/>
        <end position="257"/>
    </location>
</feature>
<dbReference type="AlphaFoldDB" id="A0A4R5DT28"/>
<feature type="transmembrane region" description="Helical" evidence="9">
    <location>
        <begin position="154"/>
        <end position="176"/>
    </location>
</feature>
<comment type="subcellular location">
    <subcellularLocation>
        <location evidence="1">Cell membrane</location>
        <topology evidence="1">Multi-pass membrane protein</topology>
    </subcellularLocation>
</comment>
<evidence type="ECO:0000256" key="3">
    <source>
        <dbReference type="ARBA" id="ARBA00022448"/>
    </source>
</evidence>
<feature type="domain" description="Major facilitator superfamily (MFS) profile" evidence="10">
    <location>
        <begin position="27"/>
        <end position="411"/>
    </location>
</feature>
<keyword evidence="7 9" id="KW-0472">Membrane</keyword>
<proteinExistence type="inferred from homology"/>
<reference evidence="11 12" key="1">
    <citation type="submission" date="2019-03" db="EMBL/GenBank/DDBJ databases">
        <title>Draft genome sequences of novel Actinobacteria.</title>
        <authorList>
            <person name="Sahin N."/>
            <person name="Ay H."/>
            <person name="Saygin H."/>
        </authorList>
    </citation>
    <scope>NUCLEOTIDE SEQUENCE [LARGE SCALE GENOMIC DNA]</scope>
    <source>
        <strain evidence="11 12">5K138</strain>
    </source>
</reference>
<keyword evidence="5 9" id="KW-0812">Transmembrane</keyword>
<feature type="region of interest" description="Disordered" evidence="8">
    <location>
        <begin position="1"/>
        <end position="23"/>
    </location>
</feature>
<dbReference type="Proteomes" id="UP000294739">
    <property type="component" value="Unassembled WGS sequence"/>
</dbReference>
<evidence type="ECO:0000256" key="4">
    <source>
        <dbReference type="ARBA" id="ARBA00022475"/>
    </source>
</evidence>
<keyword evidence="6 9" id="KW-1133">Transmembrane helix</keyword>
<feature type="transmembrane region" description="Helical" evidence="9">
    <location>
        <begin position="269"/>
        <end position="287"/>
    </location>
</feature>
<feature type="transmembrane region" description="Helical" evidence="9">
    <location>
        <begin position="326"/>
        <end position="350"/>
    </location>
</feature>
<feature type="transmembrane region" description="Helical" evidence="9">
    <location>
        <begin position="362"/>
        <end position="384"/>
    </location>
</feature>
<dbReference type="GO" id="GO:1990961">
    <property type="term" value="P:xenobiotic detoxification by transmembrane export across the plasma membrane"/>
    <property type="evidence" value="ECO:0007669"/>
    <property type="project" value="InterPro"/>
</dbReference>
<evidence type="ECO:0000256" key="7">
    <source>
        <dbReference type="ARBA" id="ARBA00023136"/>
    </source>
</evidence>
<feature type="transmembrane region" description="Helical" evidence="9">
    <location>
        <begin position="124"/>
        <end position="142"/>
    </location>
</feature>
<dbReference type="GO" id="GO:0005886">
    <property type="term" value="C:plasma membrane"/>
    <property type="evidence" value="ECO:0007669"/>
    <property type="project" value="UniProtKB-SubCell"/>
</dbReference>
<organism evidence="11 12">
    <name type="scientific">Jiangella asiatica</name>
    <dbReference type="NCBI Taxonomy" id="2530372"/>
    <lineage>
        <taxon>Bacteria</taxon>
        <taxon>Bacillati</taxon>
        <taxon>Actinomycetota</taxon>
        <taxon>Actinomycetes</taxon>
        <taxon>Jiangellales</taxon>
        <taxon>Jiangellaceae</taxon>
        <taxon>Jiangella</taxon>
    </lineage>
</organism>
<dbReference type="InterPro" id="IPR036259">
    <property type="entry name" value="MFS_trans_sf"/>
</dbReference>
<dbReference type="NCBIfam" id="TIGR00710">
    <property type="entry name" value="efflux_Bcr_CflA"/>
    <property type="match status" value="1"/>
</dbReference>
<dbReference type="Gene3D" id="1.20.1720.10">
    <property type="entry name" value="Multidrug resistance protein D"/>
    <property type="match status" value="1"/>
</dbReference>
<feature type="transmembrane region" description="Helical" evidence="9">
    <location>
        <begin position="97"/>
        <end position="118"/>
    </location>
</feature>
<dbReference type="GO" id="GO:0042910">
    <property type="term" value="F:xenobiotic transmembrane transporter activity"/>
    <property type="evidence" value="ECO:0007669"/>
    <property type="project" value="InterPro"/>
</dbReference>
<keyword evidence="12" id="KW-1185">Reference proteome</keyword>
<evidence type="ECO:0000256" key="8">
    <source>
        <dbReference type="SAM" id="MobiDB-lite"/>
    </source>
</evidence>
<evidence type="ECO:0000256" key="1">
    <source>
        <dbReference type="ARBA" id="ARBA00004651"/>
    </source>
</evidence>
<dbReference type="PANTHER" id="PTHR43124">
    <property type="entry name" value="PURINE EFFLUX PUMP PBUE"/>
    <property type="match status" value="1"/>
</dbReference>
<feature type="transmembrane region" description="Helical" evidence="9">
    <location>
        <begin position="65"/>
        <end position="85"/>
    </location>
</feature>
<evidence type="ECO:0000256" key="5">
    <source>
        <dbReference type="ARBA" id="ARBA00022692"/>
    </source>
</evidence>
<evidence type="ECO:0000313" key="11">
    <source>
        <dbReference type="EMBL" id="TDE14285.1"/>
    </source>
</evidence>